<dbReference type="InterPro" id="IPR020428">
    <property type="entry name" value="PFA-DSPs"/>
</dbReference>
<dbReference type="PANTHER" id="PTHR31126">
    <property type="entry name" value="TYROSINE-PROTEIN PHOSPHATASE"/>
    <property type="match status" value="1"/>
</dbReference>
<dbReference type="OrthoDB" id="6375174at2759"/>
<dbReference type="Gene3D" id="3.90.190.10">
    <property type="entry name" value="Protein tyrosine phosphatase superfamily"/>
    <property type="match status" value="1"/>
</dbReference>
<dbReference type="Proteomes" id="UP000095605">
    <property type="component" value="Unassembled WGS sequence"/>
</dbReference>
<keyword evidence="6" id="KW-0904">Protein phosphatase</keyword>
<dbReference type="PANTHER" id="PTHR31126:SF8">
    <property type="entry name" value="TYROSINE-PROTEIN PHOSPHATASE OCA1-RELATED"/>
    <property type="match status" value="1"/>
</dbReference>
<comment type="caution">
    <text evidence="12">The sequence shown here is derived from an EMBL/GenBank/DDBJ whole genome shotgun (WGS) entry which is preliminary data.</text>
</comment>
<dbReference type="FunFam" id="3.90.190.10:FF:000035">
    <property type="entry name" value="Tyrosine phosphatase, putative"/>
    <property type="match status" value="1"/>
</dbReference>
<evidence type="ECO:0000256" key="6">
    <source>
        <dbReference type="ARBA" id="ARBA00022912"/>
    </source>
</evidence>
<keyword evidence="4" id="KW-0963">Cytoplasm</keyword>
<dbReference type="AlphaFoldDB" id="A0A1E5RM17"/>
<evidence type="ECO:0000256" key="9">
    <source>
        <dbReference type="ARBA" id="ARBA00039934"/>
    </source>
</evidence>
<accession>A0A1E5RM17</accession>
<comment type="catalytic activity">
    <reaction evidence="10">
        <text>O-phospho-L-tyrosyl-[protein] + H2O = L-tyrosyl-[protein] + phosphate</text>
        <dbReference type="Rhea" id="RHEA:10684"/>
        <dbReference type="Rhea" id="RHEA-COMP:10136"/>
        <dbReference type="Rhea" id="RHEA-COMP:20101"/>
        <dbReference type="ChEBI" id="CHEBI:15377"/>
        <dbReference type="ChEBI" id="CHEBI:43474"/>
        <dbReference type="ChEBI" id="CHEBI:46858"/>
        <dbReference type="ChEBI" id="CHEBI:61978"/>
        <dbReference type="EC" id="3.1.3.48"/>
    </reaction>
</comment>
<evidence type="ECO:0000256" key="8">
    <source>
        <dbReference type="ARBA" id="ARBA00037204"/>
    </source>
</evidence>
<evidence type="ECO:0000313" key="13">
    <source>
        <dbReference type="Proteomes" id="UP000095605"/>
    </source>
</evidence>
<dbReference type="InterPro" id="IPR004861">
    <property type="entry name" value="Siw14-like"/>
</dbReference>
<proteinExistence type="inferred from homology"/>
<comment type="similarity">
    <text evidence="2">Belongs to the protein-tyrosine phosphatase family.</text>
</comment>
<evidence type="ECO:0000256" key="7">
    <source>
        <dbReference type="ARBA" id="ARBA00023016"/>
    </source>
</evidence>
<keyword evidence="7" id="KW-0346">Stress response</keyword>
<gene>
    <name evidence="12" type="ORF">AWRI3578_g2136</name>
</gene>
<evidence type="ECO:0000256" key="5">
    <source>
        <dbReference type="ARBA" id="ARBA00022801"/>
    </source>
</evidence>
<dbReference type="GO" id="GO:0005737">
    <property type="term" value="C:cytoplasm"/>
    <property type="evidence" value="ECO:0007669"/>
    <property type="project" value="UniProtKB-SubCell"/>
</dbReference>
<dbReference type="EMBL" id="LPNL01000004">
    <property type="protein sequence ID" value="OEJ87959.1"/>
    <property type="molecule type" value="Genomic_DNA"/>
</dbReference>
<sequence length="213" mass="24490">MVNYFPTHQTTSQHQLNQTLTEHYSFSHINMNILITGNKIIPPINFCPVEHQLYRSGQPSPLNFPFLSTLNLKCIVWLSNEDPEDSFLEYCDLNNITIQFSAINPDFGEDDNPWDGLNEKSIANALNTLLDKRNYPLLVCCGMGRHRTGTVIGCLRRIMNWNLASCSEEYRRFTGSRGGRILVELLIEGFNKDSIQYDEELLPDFIKNSIKKQ</sequence>
<reference evidence="13" key="1">
    <citation type="journal article" date="2016" name="Genome Announc.">
        <title>Genome sequences of three species of Hanseniaspora isolated from spontaneous wine fermentations.</title>
        <authorList>
            <person name="Sternes P.R."/>
            <person name="Lee D."/>
            <person name="Kutyna D.R."/>
            <person name="Borneman A.R."/>
        </authorList>
    </citation>
    <scope>NUCLEOTIDE SEQUENCE [LARGE SCALE GENOMIC DNA]</scope>
    <source>
        <strain evidence="13">AWRI3578</strain>
    </source>
</reference>
<dbReference type="PRINTS" id="PR01911">
    <property type="entry name" value="PFDSPHPHTASE"/>
</dbReference>
<comment type="function">
    <text evidence="8">Putative tyrosine-protein phosphatase required for protection against superoxide stress.</text>
</comment>
<organism evidence="12 13">
    <name type="scientific">Hanseniaspora opuntiae</name>
    <dbReference type="NCBI Taxonomy" id="211096"/>
    <lineage>
        <taxon>Eukaryota</taxon>
        <taxon>Fungi</taxon>
        <taxon>Dikarya</taxon>
        <taxon>Ascomycota</taxon>
        <taxon>Saccharomycotina</taxon>
        <taxon>Saccharomycetes</taxon>
        <taxon>Saccharomycodales</taxon>
        <taxon>Saccharomycodaceae</taxon>
        <taxon>Hanseniaspora</taxon>
    </lineage>
</organism>
<evidence type="ECO:0000256" key="4">
    <source>
        <dbReference type="ARBA" id="ARBA00022490"/>
    </source>
</evidence>
<dbReference type="Pfam" id="PF03162">
    <property type="entry name" value="Y_phosphatase2"/>
    <property type="match status" value="1"/>
</dbReference>
<dbReference type="SUPFAM" id="SSF52799">
    <property type="entry name" value="(Phosphotyrosine protein) phosphatases II"/>
    <property type="match status" value="1"/>
</dbReference>
<dbReference type="PROSITE" id="PS50054">
    <property type="entry name" value="TYR_PHOSPHATASE_DUAL"/>
    <property type="match status" value="1"/>
</dbReference>
<dbReference type="GO" id="GO:0004725">
    <property type="term" value="F:protein tyrosine phosphatase activity"/>
    <property type="evidence" value="ECO:0007669"/>
    <property type="project" value="UniProtKB-EC"/>
</dbReference>
<keyword evidence="5" id="KW-0378">Hydrolase</keyword>
<evidence type="ECO:0000313" key="12">
    <source>
        <dbReference type="EMBL" id="OEJ87959.1"/>
    </source>
</evidence>
<evidence type="ECO:0000256" key="10">
    <source>
        <dbReference type="ARBA" id="ARBA00051722"/>
    </source>
</evidence>
<keyword evidence="13" id="KW-1185">Reference proteome</keyword>
<evidence type="ECO:0000259" key="11">
    <source>
        <dbReference type="PROSITE" id="PS50054"/>
    </source>
</evidence>
<evidence type="ECO:0000256" key="1">
    <source>
        <dbReference type="ARBA" id="ARBA00004496"/>
    </source>
</evidence>
<dbReference type="InterPro" id="IPR029021">
    <property type="entry name" value="Prot-tyrosine_phosphatase-like"/>
</dbReference>
<evidence type="ECO:0000256" key="3">
    <source>
        <dbReference type="ARBA" id="ARBA00013064"/>
    </source>
</evidence>
<dbReference type="InterPro" id="IPR020422">
    <property type="entry name" value="TYR_PHOSPHATASE_DUAL_dom"/>
</dbReference>
<evidence type="ECO:0000256" key="2">
    <source>
        <dbReference type="ARBA" id="ARBA00009580"/>
    </source>
</evidence>
<protein>
    <recommendedName>
        <fullName evidence="9">Putative tyrosine-protein phosphatase OCA1</fullName>
        <ecNumber evidence="3">3.1.3.48</ecNumber>
    </recommendedName>
</protein>
<feature type="domain" description="Tyrosine-protein phosphatase" evidence="11">
    <location>
        <begin position="45"/>
        <end position="203"/>
    </location>
</feature>
<comment type="subcellular location">
    <subcellularLocation>
        <location evidence="1">Cytoplasm</location>
    </subcellularLocation>
</comment>
<name>A0A1E5RM17_9ASCO</name>
<dbReference type="EC" id="3.1.3.48" evidence="3"/>